<dbReference type="STRING" id="866536.Belba_3548"/>
<name>I3Z9X8_BELBD</name>
<evidence type="ECO:0000313" key="2">
    <source>
        <dbReference type="Proteomes" id="UP000006050"/>
    </source>
</evidence>
<evidence type="ECO:0000313" key="1">
    <source>
        <dbReference type="EMBL" id="AFL86046.1"/>
    </source>
</evidence>
<proteinExistence type="predicted"/>
<reference evidence="2" key="1">
    <citation type="submission" date="2012-06" db="EMBL/GenBank/DDBJ databases">
        <title>The complete genome of Belliella baltica DSM 15883.</title>
        <authorList>
            <person name="Lucas S."/>
            <person name="Copeland A."/>
            <person name="Lapidus A."/>
            <person name="Goodwin L."/>
            <person name="Pitluck S."/>
            <person name="Peters L."/>
            <person name="Mikhailova N."/>
            <person name="Davenport K."/>
            <person name="Kyrpides N."/>
            <person name="Mavromatis K."/>
            <person name="Pagani I."/>
            <person name="Ivanova N."/>
            <person name="Ovchinnikova G."/>
            <person name="Zeytun A."/>
            <person name="Detter J.C."/>
            <person name="Han C."/>
            <person name="Land M."/>
            <person name="Hauser L."/>
            <person name="Markowitz V."/>
            <person name="Cheng J.-F."/>
            <person name="Hugenholtz P."/>
            <person name="Woyke T."/>
            <person name="Wu D."/>
            <person name="Tindall B."/>
            <person name="Pomrenke H."/>
            <person name="Brambilla E."/>
            <person name="Klenk H.-P."/>
            <person name="Eisen J.A."/>
        </authorList>
    </citation>
    <scope>NUCLEOTIDE SEQUENCE [LARGE SCALE GENOMIC DNA]</scope>
    <source>
        <strain evidence="2">DSM 15883 / CIP 108006 / LMG 21964 / BA134</strain>
    </source>
</reference>
<sequence length="122" mass="14331">MFQKLRISFARQIQFLTVFMALFFSSLAVIDSFDKVDKSVFQGEFIEALDFDYFDFPETFLRNQSLTKVIKIKRIEITKVFDYLVPFVEPKAEFILITFLNFTGDLPYFQLVLEKIISSNAP</sequence>
<dbReference type="AlphaFoldDB" id="I3Z9X8"/>
<keyword evidence="2" id="KW-1185">Reference proteome</keyword>
<gene>
    <name evidence="1" type="ordered locus">Belba_3548</name>
</gene>
<organism evidence="1 2">
    <name type="scientific">Belliella baltica (strain DSM 15883 / CIP 108006 / LMG 21964 / BA134)</name>
    <dbReference type="NCBI Taxonomy" id="866536"/>
    <lineage>
        <taxon>Bacteria</taxon>
        <taxon>Pseudomonadati</taxon>
        <taxon>Bacteroidota</taxon>
        <taxon>Cytophagia</taxon>
        <taxon>Cytophagales</taxon>
        <taxon>Cyclobacteriaceae</taxon>
        <taxon>Belliella</taxon>
    </lineage>
</organism>
<dbReference type="EMBL" id="CP003281">
    <property type="protein sequence ID" value="AFL86046.1"/>
    <property type="molecule type" value="Genomic_DNA"/>
</dbReference>
<protein>
    <submittedName>
        <fullName evidence="1">Uncharacterized protein</fullName>
    </submittedName>
</protein>
<dbReference type="Proteomes" id="UP000006050">
    <property type="component" value="Chromosome"/>
</dbReference>
<dbReference type="HOGENOM" id="CLU_2022208_0_0_10"/>
<accession>I3Z9X8</accession>
<dbReference type="KEGG" id="bbd:Belba_3548"/>